<dbReference type="InterPro" id="IPR040198">
    <property type="entry name" value="Fido_containing"/>
</dbReference>
<feature type="binding site" evidence="2">
    <location>
        <begin position="210"/>
        <end position="217"/>
    </location>
    <ligand>
        <name>ATP</name>
        <dbReference type="ChEBI" id="CHEBI:30616"/>
    </ligand>
</feature>
<reference evidence="4 5" key="1">
    <citation type="submission" date="2016-04" db="EMBL/GenBank/DDBJ databases">
        <title>First whole genome shotgun sequence of the bacterium Enteractinococcus sp. strain UASWS1574.</title>
        <authorList>
            <person name="Crovadore J."/>
            <person name="Chablais R."/>
            <person name="Lefort F."/>
        </authorList>
    </citation>
    <scope>NUCLEOTIDE SEQUENCE [LARGE SCALE GENOMIC DNA]</scope>
    <source>
        <strain evidence="4 5">UASWS1574</strain>
    </source>
</reference>
<dbReference type="STRING" id="1837282.A6F49_05940"/>
<dbReference type="InterPro" id="IPR036597">
    <property type="entry name" value="Fido-like_dom_sf"/>
</dbReference>
<dbReference type="Gene3D" id="1.10.3290.10">
    <property type="entry name" value="Fido-like domain"/>
    <property type="match status" value="1"/>
</dbReference>
<dbReference type="PROSITE" id="PS51459">
    <property type="entry name" value="FIDO"/>
    <property type="match status" value="1"/>
</dbReference>
<keyword evidence="5" id="KW-1185">Reference proteome</keyword>
<feature type="domain" description="Fido" evidence="3">
    <location>
        <begin position="120"/>
        <end position="269"/>
    </location>
</feature>
<evidence type="ECO:0000313" key="4">
    <source>
        <dbReference type="EMBL" id="OAV62485.1"/>
    </source>
</evidence>
<sequence length="384" mass="42967">MLQRWRAESGPREDREFTSFHAYIPPQIEALEPLVSGALISECETALDEISRLDAEYGKHLAPLSGMMLRTEAIASSKIEDEHATVEDYLRAFYGNRSNRSALAIVHATEAIDHLLENGINKANILESHRMLMADAGLEAMYAGNYRKVQNWIAGSDHSPRGALHIPPPPGEVSRLMHDLITFSNRNDIPVLVQASIMHGQFENIHPFTDGNGRIGRAMITALLRQRGYTRYTTIPIAAAFASRRHDYFRTLWAYRDGDAHPIVRLIAESIRVASQESRVTAQRLVEMPGTWDFKAGNPRGHSAAGEIIERLSAAPFLSSEYLEETMNFSASASHRAIAQLTDAEIIREITGKKRNRVWVAADVIDELKSLELRIGERMANFAI</sequence>
<dbReference type="Proteomes" id="UP000078292">
    <property type="component" value="Unassembled WGS sequence"/>
</dbReference>
<dbReference type="Pfam" id="PF02661">
    <property type="entry name" value="Fic"/>
    <property type="match status" value="1"/>
</dbReference>
<dbReference type="PANTHER" id="PTHR13504:SF38">
    <property type="entry name" value="FIDO DOMAIN-CONTAINING PROTEIN"/>
    <property type="match status" value="1"/>
</dbReference>
<accession>A0A1B7M1Q0</accession>
<evidence type="ECO:0000259" key="3">
    <source>
        <dbReference type="PROSITE" id="PS51459"/>
    </source>
</evidence>
<proteinExistence type="predicted"/>
<dbReference type="GO" id="GO:0005524">
    <property type="term" value="F:ATP binding"/>
    <property type="evidence" value="ECO:0007669"/>
    <property type="project" value="UniProtKB-KW"/>
</dbReference>
<organism evidence="4 5">
    <name type="scientific">Enteractinococcus helveticum</name>
    <dbReference type="NCBI Taxonomy" id="1837282"/>
    <lineage>
        <taxon>Bacteria</taxon>
        <taxon>Bacillati</taxon>
        <taxon>Actinomycetota</taxon>
        <taxon>Actinomycetes</taxon>
        <taxon>Micrococcales</taxon>
        <taxon>Micrococcaceae</taxon>
    </lineage>
</organism>
<gene>
    <name evidence="4" type="ORF">A6F49_05940</name>
</gene>
<keyword evidence="2" id="KW-0547">Nucleotide-binding</keyword>
<dbReference type="InterPro" id="IPR003812">
    <property type="entry name" value="Fido"/>
</dbReference>
<comment type="caution">
    <text evidence="4">The sequence shown here is derived from an EMBL/GenBank/DDBJ whole genome shotgun (WGS) entry which is preliminary data.</text>
</comment>
<keyword evidence="2" id="KW-0067">ATP-binding</keyword>
<evidence type="ECO:0000256" key="1">
    <source>
        <dbReference type="PIRSR" id="PIRSR640198-1"/>
    </source>
</evidence>
<feature type="active site" evidence="1">
    <location>
        <position position="206"/>
    </location>
</feature>
<dbReference type="AlphaFoldDB" id="A0A1B7M1Q0"/>
<evidence type="ECO:0000313" key="5">
    <source>
        <dbReference type="Proteomes" id="UP000078292"/>
    </source>
</evidence>
<dbReference type="SUPFAM" id="SSF140931">
    <property type="entry name" value="Fic-like"/>
    <property type="match status" value="1"/>
</dbReference>
<protein>
    <recommendedName>
        <fullName evidence="3">Fido domain-containing protein</fullName>
    </recommendedName>
</protein>
<name>A0A1B7M1Q0_9MICC</name>
<evidence type="ECO:0000256" key="2">
    <source>
        <dbReference type="PIRSR" id="PIRSR640198-2"/>
    </source>
</evidence>
<dbReference type="EMBL" id="LXEY01000011">
    <property type="protein sequence ID" value="OAV62485.1"/>
    <property type="molecule type" value="Genomic_DNA"/>
</dbReference>
<dbReference type="PANTHER" id="PTHR13504">
    <property type="entry name" value="FIDO DOMAIN-CONTAINING PROTEIN DDB_G0283145"/>
    <property type="match status" value="1"/>
</dbReference>